<sequence>MKESSLTFHLSSEAMNLSRFSIFAWGQISSLQTLGGFQKIMCTNRDCLWLMNELAGRL</sequence>
<dbReference type="EMBL" id="CAMGYJ010000009">
    <property type="protein sequence ID" value="CAI0541980.1"/>
    <property type="molecule type" value="Genomic_DNA"/>
</dbReference>
<comment type="caution">
    <text evidence="1">The sequence shown here is derived from an EMBL/GenBank/DDBJ whole genome shotgun (WGS) entry which is preliminary data.</text>
</comment>
<gene>
    <name evidence="1" type="ORF">LITE_LOCUS42305</name>
</gene>
<dbReference type="Proteomes" id="UP001154282">
    <property type="component" value="Unassembled WGS sequence"/>
</dbReference>
<dbReference type="AlphaFoldDB" id="A0AAV0QA43"/>
<evidence type="ECO:0000313" key="2">
    <source>
        <dbReference type="Proteomes" id="UP001154282"/>
    </source>
</evidence>
<proteinExistence type="predicted"/>
<accession>A0AAV0QA43</accession>
<reference evidence="1" key="1">
    <citation type="submission" date="2022-08" db="EMBL/GenBank/DDBJ databases">
        <authorList>
            <person name="Gutierrez-Valencia J."/>
        </authorList>
    </citation>
    <scope>NUCLEOTIDE SEQUENCE</scope>
</reference>
<evidence type="ECO:0000313" key="1">
    <source>
        <dbReference type="EMBL" id="CAI0541980.1"/>
    </source>
</evidence>
<name>A0AAV0QA43_9ROSI</name>
<protein>
    <submittedName>
        <fullName evidence="1">Uncharacterized protein</fullName>
    </submittedName>
</protein>
<organism evidence="1 2">
    <name type="scientific">Linum tenue</name>
    <dbReference type="NCBI Taxonomy" id="586396"/>
    <lineage>
        <taxon>Eukaryota</taxon>
        <taxon>Viridiplantae</taxon>
        <taxon>Streptophyta</taxon>
        <taxon>Embryophyta</taxon>
        <taxon>Tracheophyta</taxon>
        <taxon>Spermatophyta</taxon>
        <taxon>Magnoliopsida</taxon>
        <taxon>eudicotyledons</taxon>
        <taxon>Gunneridae</taxon>
        <taxon>Pentapetalae</taxon>
        <taxon>rosids</taxon>
        <taxon>fabids</taxon>
        <taxon>Malpighiales</taxon>
        <taxon>Linaceae</taxon>
        <taxon>Linum</taxon>
    </lineage>
</organism>
<keyword evidence="2" id="KW-1185">Reference proteome</keyword>